<feature type="compositionally biased region" description="Polar residues" evidence="1">
    <location>
        <begin position="56"/>
        <end position="68"/>
    </location>
</feature>
<dbReference type="EMBL" id="JAHHGZ010000024">
    <property type="protein sequence ID" value="MBW4669776.1"/>
    <property type="molecule type" value="Genomic_DNA"/>
</dbReference>
<evidence type="ECO:0000313" key="3">
    <source>
        <dbReference type="Proteomes" id="UP000729701"/>
    </source>
</evidence>
<dbReference type="Proteomes" id="UP000729701">
    <property type="component" value="Unassembled WGS sequence"/>
</dbReference>
<feature type="compositionally biased region" description="Polar residues" evidence="1">
    <location>
        <begin position="85"/>
        <end position="101"/>
    </location>
</feature>
<protein>
    <submittedName>
        <fullName evidence="2">Uncharacterized protein</fullName>
    </submittedName>
</protein>
<gene>
    <name evidence="2" type="ORF">KME60_20760</name>
</gene>
<feature type="compositionally biased region" description="Low complexity" evidence="1">
    <location>
        <begin position="69"/>
        <end position="84"/>
    </location>
</feature>
<sequence length="128" mass="13032">MGRWTPLVLMAGGLAVLLGTLVGILSPLGGRNTASVPGNNRQQRSEVLPANINVNSTAAGNGAGFTSGTANNNRNQVAQNNATTPSDTTGNTQDITQDGSATSDTPSTDTTPTQSGNNQNNGPIRALW</sequence>
<evidence type="ECO:0000313" key="2">
    <source>
        <dbReference type="EMBL" id="MBW4669776.1"/>
    </source>
</evidence>
<feature type="region of interest" description="Disordered" evidence="1">
    <location>
        <begin position="56"/>
        <end position="128"/>
    </location>
</feature>
<reference evidence="2" key="1">
    <citation type="submission" date="2021-05" db="EMBL/GenBank/DDBJ databases">
        <authorList>
            <person name="Pietrasiak N."/>
            <person name="Ward R."/>
            <person name="Stajich J.E."/>
            <person name="Kurbessoian T."/>
        </authorList>
    </citation>
    <scope>NUCLEOTIDE SEQUENCE</scope>
    <source>
        <strain evidence="2">GSE-NOS-MK-12-04C</strain>
    </source>
</reference>
<dbReference type="AlphaFoldDB" id="A0A951UUM9"/>
<accession>A0A951UUM9</accession>
<name>A0A951UUM9_9CYAN</name>
<comment type="caution">
    <text evidence="2">The sequence shown here is derived from an EMBL/GenBank/DDBJ whole genome shotgun (WGS) entry which is preliminary data.</text>
</comment>
<feature type="compositionally biased region" description="Low complexity" evidence="1">
    <location>
        <begin position="102"/>
        <end position="113"/>
    </location>
</feature>
<proteinExistence type="predicted"/>
<evidence type="ECO:0000256" key="1">
    <source>
        <dbReference type="SAM" id="MobiDB-lite"/>
    </source>
</evidence>
<organism evidence="2 3">
    <name type="scientific">Cyanomargarita calcarea GSE-NOS-MK-12-04C</name>
    <dbReference type="NCBI Taxonomy" id="2839659"/>
    <lineage>
        <taxon>Bacteria</taxon>
        <taxon>Bacillati</taxon>
        <taxon>Cyanobacteriota</taxon>
        <taxon>Cyanophyceae</taxon>
        <taxon>Nostocales</taxon>
        <taxon>Cyanomargaritaceae</taxon>
        <taxon>Cyanomargarita</taxon>
    </lineage>
</organism>
<reference evidence="2" key="2">
    <citation type="journal article" date="2022" name="Microbiol. Resour. Announc.">
        <title>Metagenome Sequencing to Explore Phylogenomics of Terrestrial Cyanobacteria.</title>
        <authorList>
            <person name="Ward R.D."/>
            <person name="Stajich J.E."/>
            <person name="Johansen J.R."/>
            <person name="Huntemann M."/>
            <person name="Clum A."/>
            <person name="Foster B."/>
            <person name="Foster B."/>
            <person name="Roux S."/>
            <person name="Palaniappan K."/>
            <person name="Varghese N."/>
            <person name="Mukherjee S."/>
            <person name="Reddy T.B.K."/>
            <person name="Daum C."/>
            <person name="Copeland A."/>
            <person name="Chen I.A."/>
            <person name="Ivanova N.N."/>
            <person name="Kyrpides N.C."/>
            <person name="Shapiro N."/>
            <person name="Eloe-Fadrosh E.A."/>
            <person name="Pietrasiak N."/>
        </authorList>
    </citation>
    <scope>NUCLEOTIDE SEQUENCE</scope>
    <source>
        <strain evidence="2">GSE-NOS-MK-12-04C</strain>
    </source>
</reference>